<keyword evidence="3" id="KW-1185">Reference proteome</keyword>
<evidence type="ECO:0000313" key="3">
    <source>
        <dbReference type="Proteomes" id="UP000238479"/>
    </source>
</evidence>
<dbReference type="Gramene" id="PRQ36037">
    <property type="protein sequence ID" value="PRQ36037"/>
    <property type="gene ID" value="RchiOBHm_Chr4g0387031"/>
</dbReference>
<comment type="caution">
    <text evidence="2">The sequence shown here is derived from an EMBL/GenBank/DDBJ whole genome shotgun (WGS) entry which is preliminary data.</text>
</comment>
<evidence type="ECO:0000256" key="1">
    <source>
        <dbReference type="SAM" id="MobiDB-lite"/>
    </source>
</evidence>
<dbReference type="EMBL" id="PDCK01000042">
    <property type="protein sequence ID" value="PRQ36037.1"/>
    <property type="molecule type" value="Genomic_DNA"/>
</dbReference>
<feature type="region of interest" description="Disordered" evidence="1">
    <location>
        <begin position="1"/>
        <end position="21"/>
    </location>
</feature>
<reference evidence="2 3" key="1">
    <citation type="journal article" date="2018" name="Nat. Genet.">
        <title>The Rosa genome provides new insights in the design of modern roses.</title>
        <authorList>
            <person name="Bendahmane M."/>
        </authorList>
    </citation>
    <scope>NUCLEOTIDE SEQUENCE [LARGE SCALE GENOMIC DNA]</scope>
    <source>
        <strain evidence="3">cv. Old Blush</strain>
    </source>
</reference>
<protein>
    <submittedName>
        <fullName evidence="2">Uncharacterized protein</fullName>
    </submittedName>
</protein>
<name>A0A2P6QPF1_ROSCH</name>
<dbReference type="Proteomes" id="UP000238479">
    <property type="component" value="Chromosome 4"/>
</dbReference>
<organism evidence="2 3">
    <name type="scientific">Rosa chinensis</name>
    <name type="common">China rose</name>
    <dbReference type="NCBI Taxonomy" id="74649"/>
    <lineage>
        <taxon>Eukaryota</taxon>
        <taxon>Viridiplantae</taxon>
        <taxon>Streptophyta</taxon>
        <taxon>Embryophyta</taxon>
        <taxon>Tracheophyta</taxon>
        <taxon>Spermatophyta</taxon>
        <taxon>Magnoliopsida</taxon>
        <taxon>eudicotyledons</taxon>
        <taxon>Gunneridae</taxon>
        <taxon>Pentapetalae</taxon>
        <taxon>rosids</taxon>
        <taxon>fabids</taxon>
        <taxon>Rosales</taxon>
        <taxon>Rosaceae</taxon>
        <taxon>Rosoideae</taxon>
        <taxon>Rosoideae incertae sedis</taxon>
        <taxon>Rosa</taxon>
    </lineage>
</organism>
<sequence>MIKPNDNLPGPKSQYSDSHMPMVNDSNEYFLRSALCSFRKQNPESKFQFATVRKP</sequence>
<proteinExistence type="predicted"/>
<evidence type="ECO:0000313" key="2">
    <source>
        <dbReference type="EMBL" id="PRQ36037.1"/>
    </source>
</evidence>
<accession>A0A2P6QPF1</accession>
<gene>
    <name evidence="2" type="ORF">RchiOBHm_Chr4g0387031</name>
</gene>
<dbReference type="AlphaFoldDB" id="A0A2P6QPF1"/>